<feature type="transmembrane region" description="Helical" evidence="2">
    <location>
        <begin position="33"/>
        <end position="62"/>
    </location>
</feature>
<feature type="region of interest" description="Disordered" evidence="1">
    <location>
        <begin position="284"/>
        <end position="310"/>
    </location>
</feature>
<keyword evidence="2" id="KW-1133">Transmembrane helix</keyword>
<gene>
    <name evidence="3" type="ORF">FEF34_27430</name>
</gene>
<evidence type="ECO:0000256" key="1">
    <source>
        <dbReference type="SAM" id="MobiDB-lite"/>
    </source>
</evidence>
<dbReference type="Proteomes" id="UP000305921">
    <property type="component" value="Unassembled WGS sequence"/>
</dbReference>
<reference evidence="3 4" key="1">
    <citation type="submission" date="2019-05" db="EMBL/GenBank/DDBJ databases">
        <title>Streptomyces marianii sp. nov., a novel marine actinomycete from southern coast of India.</title>
        <authorList>
            <person name="Iniyan A.M."/>
            <person name="Wink J."/>
            <person name="Ramprasad E."/>
            <person name="Ramana C.V."/>
            <person name="Bunk B."/>
            <person name="Sproer C."/>
            <person name="Joseph F.-J.R.S."/>
            <person name="Vincent S.G.P."/>
        </authorList>
    </citation>
    <scope>NUCLEOTIDE SEQUENCE [LARGE SCALE GENOMIC DNA]</scope>
    <source>
        <strain evidence="3 4">ICN19</strain>
    </source>
</reference>
<dbReference type="AlphaFoldDB" id="A0A5R9E8L6"/>
<evidence type="ECO:0000256" key="2">
    <source>
        <dbReference type="SAM" id="Phobius"/>
    </source>
</evidence>
<feature type="transmembrane region" description="Helical" evidence="2">
    <location>
        <begin position="107"/>
        <end position="128"/>
    </location>
</feature>
<feature type="transmembrane region" description="Helical" evidence="2">
    <location>
        <begin position="74"/>
        <end position="95"/>
    </location>
</feature>
<dbReference type="RefSeq" id="WP_138055532.1">
    <property type="nucleotide sequence ID" value="NZ_VAWE01000001.1"/>
</dbReference>
<protein>
    <submittedName>
        <fullName evidence="3">Uncharacterized protein</fullName>
    </submittedName>
</protein>
<name>A0A5R9E8L6_9ACTN</name>
<proteinExistence type="predicted"/>
<keyword evidence="2" id="KW-0472">Membrane</keyword>
<dbReference type="EMBL" id="VAWE01000001">
    <property type="protein sequence ID" value="TLQ46226.1"/>
    <property type="molecule type" value="Genomic_DNA"/>
</dbReference>
<feature type="transmembrane region" description="Helical" evidence="2">
    <location>
        <begin position="140"/>
        <end position="167"/>
    </location>
</feature>
<feature type="compositionally biased region" description="Low complexity" evidence="1">
    <location>
        <begin position="288"/>
        <end position="310"/>
    </location>
</feature>
<keyword evidence="4" id="KW-1185">Reference proteome</keyword>
<evidence type="ECO:0000313" key="3">
    <source>
        <dbReference type="EMBL" id="TLQ46226.1"/>
    </source>
</evidence>
<keyword evidence="2" id="KW-0812">Transmembrane</keyword>
<sequence length="310" mass="32809">MSVLFVEAVIGMIVSFFLRLAQEAPSGYSALGLVLLPFFAAAGAVVGLAVSVGVVMPVLALAGWLGRRFSGREVWWWVPPVTAAVVAAPLAARYAAAGARPDLLPIVWGWLVGTAVLIVPVLVARRLLLPDRRYVPGGAMFGWVALYGTLAVVATALLGGIAVYTGLIEEYRPPRLSEERIAGTWTDGQGGTLTFASDGTATATGVNTYYFDDDFNDVVRDCTGVGTWEYDAGDSLWTQKATVSFDGCSMDDWNVGGTPEHPTLYVYIGDPDSWDLYTLTRNTGTARTPAEGTPTSTPGPASSAPGPRAR</sequence>
<dbReference type="OrthoDB" id="3393054at2"/>
<organism evidence="3 4">
    <name type="scientific">Streptomyces marianii</name>
    <dbReference type="NCBI Taxonomy" id="1817406"/>
    <lineage>
        <taxon>Bacteria</taxon>
        <taxon>Bacillati</taxon>
        <taxon>Actinomycetota</taxon>
        <taxon>Actinomycetes</taxon>
        <taxon>Kitasatosporales</taxon>
        <taxon>Streptomycetaceae</taxon>
        <taxon>Streptomyces</taxon>
    </lineage>
</organism>
<evidence type="ECO:0000313" key="4">
    <source>
        <dbReference type="Proteomes" id="UP000305921"/>
    </source>
</evidence>
<comment type="caution">
    <text evidence="3">The sequence shown here is derived from an EMBL/GenBank/DDBJ whole genome shotgun (WGS) entry which is preliminary data.</text>
</comment>
<accession>A0A5R9E8L6</accession>